<dbReference type="InterPro" id="IPR008271">
    <property type="entry name" value="Ser/Thr_kinase_AS"/>
</dbReference>
<dbReference type="Gene3D" id="1.10.510.10">
    <property type="entry name" value="Transferase(Phosphotransferase) domain 1"/>
    <property type="match status" value="1"/>
</dbReference>
<protein>
    <submittedName>
        <fullName evidence="8">Uncharacterized protein</fullName>
    </submittedName>
</protein>
<dbReference type="PROSITE" id="PS00108">
    <property type="entry name" value="PROTEIN_KINASE_ST"/>
    <property type="match status" value="1"/>
</dbReference>
<dbReference type="Pfam" id="PF08311">
    <property type="entry name" value="Mad3_BUB1_I"/>
    <property type="match status" value="1"/>
</dbReference>
<dbReference type="GO" id="GO:0005634">
    <property type="term" value="C:nucleus"/>
    <property type="evidence" value="ECO:0007669"/>
    <property type="project" value="TreeGrafter"/>
</dbReference>
<dbReference type="EMBL" id="CAJPDQ010000001">
    <property type="protein sequence ID" value="CAF9903092.1"/>
    <property type="molecule type" value="Genomic_DNA"/>
</dbReference>
<dbReference type="GO" id="GO:0007094">
    <property type="term" value="P:mitotic spindle assembly checkpoint signaling"/>
    <property type="evidence" value="ECO:0007669"/>
    <property type="project" value="InterPro"/>
</dbReference>
<keyword evidence="9" id="KW-1185">Reference proteome</keyword>
<dbReference type="InterPro" id="IPR011009">
    <property type="entry name" value="Kinase-like_dom_sf"/>
</dbReference>
<accession>A0A8H3EFN0</accession>
<comment type="subcellular location">
    <subcellularLocation>
        <location evidence="1">Chromosome</location>
        <location evidence="1">Centromere</location>
        <location evidence="1">Kinetochore</location>
    </subcellularLocation>
</comment>
<feature type="domain" description="BUB1 N-terminal" evidence="7">
    <location>
        <begin position="67"/>
        <end position="226"/>
    </location>
</feature>
<dbReference type="Proteomes" id="UP000664169">
    <property type="component" value="Unassembled WGS sequence"/>
</dbReference>
<keyword evidence="3" id="KW-0995">Kinetochore</keyword>
<evidence type="ECO:0000259" key="7">
    <source>
        <dbReference type="PROSITE" id="PS51489"/>
    </source>
</evidence>
<dbReference type="PROSITE" id="PS51489">
    <property type="entry name" value="BUB1_N"/>
    <property type="match status" value="1"/>
</dbReference>
<dbReference type="GO" id="GO:0000776">
    <property type="term" value="C:kinetochore"/>
    <property type="evidence" value="ECO:0007669"/>
    <property type="project" value="UniProtKB-KW"/>
</dbReference>
<evidence type="ECO:0000256" key="5">
    <source>
        <dbReference type="SAM" id="MobiDB-lite"/>
    </source>
</evidence>
<dbReference type="SMART" id="SM00777">
    <property type="entry name" value="Mad3_BUB1_I"/>
    <property type="match status" value="1"/>
</dbReference>
<feature type="region of interest" description="Disordered" evidence="5">
    <location>
        <begin position="610"/>
        <end position="644"/>
    </location>
</feature>
<evidence type="ECO:0000256" key="4">
    <source>
        <dbReference type="ARBA" id="ARBA00023328"/>
    </source>
</evidence>
<dbReference type="PANTHER" id="PTHR14030">
    <property type="entry name" value="MITOTIC CHECKPOINT SERINE/THREONINE-PROTEIN KINASE BUB1"/>
    <property type="match status" value="1"/>
</dbReference>
<feature type="region of interest" description="Disordered" evidence="5">
    <location>
        <begin position="511"/>
        <end position="538"/>
    </location>
</feature>
<evidence type="ECO:0000256" key="1">
    <source>
        <dbReference type="ARBA" id="ARBA00004629"/>
    </source>
</evidence>
<dbReference type="PANTHER" id="PTHR14030:SF4">
    <property type="entry name" value="BUB1 KINASE, ISOFORM A-RELATED"/>
    <property type="match status" value="1"/>
</dbReference>
<dbReference type="InterPro" id="IPR012572">
    <property type="entry name" value="Mad3/Bub1_II"/>
</dbReference>
<evidence type="ECO:0000313" key="9">
    <source>
        <dbReference type="Proteomes" id="UP000664169"/>
    </source>
</evidence>
<dbReference type="OrthoDB" id="248495at2759"/>
<dbReference type="Pfam" id="PF08171">
    <property type="entry name" value="Mad3_BUB1_II"/>
    <property type="match status" value="1"/>
</dbReference>
<dbReference type="GO" id="GO:0004672">
    <property type="term" value="F:protein kinase activity"/>
    <property type="evidence" value="ECO:0007669"/>
    <property type="project" value="InterPro"/>
</dbReference>
<keyword evidence="4" id="KW-0137">Centromere</keyword>
<dbReference type="PROSITE" id="PS50011">
    <property type="entry name" value="PROTEIN_KINASE_DOM"/>
    <property type="match status" value="1"/>
</dbReference>
<dbReference type="GO" id="GO:0051754">
    <property type="term" value="P:meiotic sister chromatid cohesion, centromeric"/>
    <property type="evidence" value="ECO:0007669"/>
    <property type="project" value="TreeGrafter"/>
</dbReference>
<name>A0A8H3EFN0_9LECA</name>
<feature type="region of interest" description="Disordered" evidence="5">
    <location>
        <begin position="460"/>
        <end position="483"/>
    </location>
</feature>
<evidence type="ECO:0000259" key="6">
    <source>
        <dbReference type="PROSITE" id="PS50011"/>
    </source>
</evidence>
<dbReference type="InterPro" id="IPR013212">
    <property type="entry name" value="Mad3/Bub1_I"/>
</dbReference>
<reference evidence="8" key="1">
    <citation type="submission" date="2021-03" db="EMBL/GenBank/DDBJ databases">
        <authorList>
            <person name="Tagirdzhanova G."/>
        </authorList>
    </citation>
    <scope>NUCLEOTIDE SEQUENCE</scope>
</reference>
<evidence type="ECO:0000313" key="8">
    <source>
        <dbReference type="EMBL" id="CAF9903092.1"/>
    </source>
</evidence>
<dbReference type="GO" id="GO:0032991">
    <property type="term" value="C:protein-containing complex"/>
    <property type="evidence" value="ECO:0007669"/>
    <property type="project" value="UniProtKB-ARBA"/>
</dbReference>
<sequence>MSVSEDLINFDIIETQKENIQSLPQGRQVTIAASAKALASAFAASPFSPVSTPGVTRNLNDTFRAEYEAEVQTIDDSDDPLDIYDRYVKWTFNAYPTAQATPESQLRPLLERATKAFQNTPTYKNDPRYLKLWIHYIRLFSDAPREVFAYLSRHGIGEGLALYYEEFATWLEGVGRWNQAEEIYKLGIEREARPSERLLRKFGEFQKRYDSRSTSIDEPSSPALPTVRPALAAKLDPYVSATRTEDPQAQRLPSVATTSRSGRQKMAIFADADGSLAGKAEGNDASKGWDNIGSIKDRKKENMIEAKPWVGETLKAGGKIGNTPKMTIFRDQSMPETNTEMSAAVQYVDSSLVSLQETMNPKTGKLERIYANLAYIYPSAKDESCFAEVMARHRGWMAKDWSQKKQITPHRTDPTKCDTNKLSIDLQNTVDHDITSKEITNDNNDRPRRKKVFEVKGETQTVKLNLSSPTRAKKVRRKSMAEPTMTLHSRAATDEVLDMFNQTLRNVGSITEEPNHFNDSDYEDDDHTSGGESTCNDTERLSGIGSEYGEETEAIDGTLQINDAVASLEDNLASTENNLSTANTSNIGTGSELLAAKSFLELPALDTSVEEADEDVKTPDLYEPSNTIGPPFMTSPPEGTHAPTHPYRDANQMNQNRLPFMTPIVEMTESSVSLPSSKRPSDYISAKTPSRRWHDGEVTIPELEDLILEDITESHGLLVGEEKDKEISMAKTMESIATENRHLDSEIEPTEELSCVHDSDKANLGATSNLEVAKDARLDQDAQRNDIDASLGQLRISDTASREKLTKDENRTTMEAIGKTNRDVVIFDDHVNPIDEEVRQKIIKTLTPSLSSYPGFHNHKPVSSQIKSDLDRLSKAGARKIAKTTAEKTDGEIVFDPSPTEVVIVKQMIGKGGWASVFLVESQSLNNQPQLQAMKSEFDPSAWEFAMIVITHARIEYWSQLESTRTSASIAKPLAFHSYSDAAYMFESFHEQGNLLELVNKIKADALPAGSASGASTPGIDEHLAMFFAIEILRTVSDMHSVGILHCDIKADNFLIRLPPIDEPEREWSSTYSPSGENGWSEKGIVLIDFGRAIDTLAFKPDTCFYAEWATDKHDCPEQREARPWTYQADLWGVASIFSVLLFGKVLEETVTTEQSTSSSSLSSMPIIINSSSSSSNTNNNNNKRYKPREPLKRYWQTEIWNDAFDVLMNPAQHATQSEKVGRGMGGIKGLPASKLRSVRERMEQYLVENGERKGLKQSIKKLEDKLVSSPGYWSAKKK</sequence>
<comment type="caution">
    <text evidence="8">The sequence shown here is derived from an EMBL/GenBank/DDBJ whole genome shotgun (WGS) entry which is preliminary data.</text>
</comment>
<dbReference type="SMART" id="SM00220">
    <property type="entry name" value="S_TKc"/>
    <property type="match status" value="1"/>
</dbReference>
<evidence type="ECO:0000256" key="3">
    <source>
        <dbReference type="ARBA" id="ARBA00022838"/>
    </source>
</evidence>
<dbReference type="GO" id="GO:0005524">
    <property type="term" value="F:ATP binding"/>
    <property type="evidence" value="ECO:0007669"/>
    <property type="project" value="InterPro"/>
</dbReference>
<gene>
    <name evidence="8" type="ORF">GOMPHAMPRED_000089</name>
</gene>
<evidence type="ECO:0000256" key="2">
    <source>
        <dbReference type="ARBA" id="ARBA00022454"/>
    </source>
</evidence>
<feature type="domain" description="Protein kinase" evidence="6">
    <location>
        <begin position="903"/>
        <end position="1206"/>
    </location>
</feature>
<dbReference type="Pfam" id="PF00069">
    <property type="entry name" value="Pkinase"/>
    <property type="match status" value="1"/>
</dbReference>
<dbReference type="SUPFAM" id="SSF56112">
    <property type="entry name" value="Protein kinase-like (PK-like)"/>
    <property type="match status" value="1"/>
</dbReference>
<feature type="compositionally biased region" description="Polar residues" evidence="5">
    <location>
        <begin position="460"/>
        <end position="470"/>
    </location>
</feature>
<proteinExistence type="predicted"/>
<keyword evidence="2" id="KW-0158">Chromosome</keyword>
<dbReference type="FunFam" id="1.25.40.430:FF:000003">
    <property type="entry name" value="Checkpoint serine/threonine-protein kinase BUB1"/>
    <property type="match status" value="1"/>
</dbReference>
<dbReference type="InterPro" id="IPR000719">
    <property type="entry name" value="Prot_kinase_dom"/>
</dbReference>
<organism evidence="8 9">
    <name type="scientific">Gomphillus americanus</name>
    <dbReference type="NCBI Taxonomy" id="1940652"/>
    <lineage>
        <taxon>Eukaryota</taxon>
        <taxon>Fungi</taxon>
        <taxon>Dikarya</taxon>
        <taxon>Ascomycota</taxon>
        <taxon>Pezizomycotina</taxon>
        <taxon>Lecanoromycetes</taxon>
        <taxon>OSLEUM clade</taxon>
        <taxon>Ostropomycetidae</taxon>
        <taxon>Ostropales</taxon>
        <taxon>Graphidaceae</taxon>
        <taxon>Gomphilloideae</taxon>
        <taxon>Gomphillus</taxon>
    </lineage>
</organism>
<dbReference type="InterPro" id="IPR015661">
    <property type="entry name" value="Bub1/Mad3"/>
</dbReference>
<dbReference type="AlphaFoldDB" id="A0A8H3EFN0"/>
<dbReference type="Gene3D" id="1.25.40.430">
    <property type="match status" value="1"/>
</dbReference>